<organism evidence="1 2">
    <name type="scientific">Silvimonas iriomotensis</name>
    <dbReference type="NCBI Taxonomy" id="449662"/>
    <lineage>
        <taxon>Bacteria</taxon>
        <taxon>Pseudomonadati</taxon>
        <taxon>Pseudomonadota</taxon>
        <taxon>Betaproteobacteria</taxon>
        <taxon>Neisseriales</taxon>
        <taxon>Chitinibacteraceae</taxon>
        <taxon>Silvimonas</taxon>
    </lineage>
</organism>
<accession>A0ABQ2PAZ4</accession>
<sequence>MVHEPVVVAGREEVSDRFLYEGRIYISPQWDVEHAIYLEVGDMEVKFCGS</sequence>
<keyword evidence="2" id="KW-1185">Reference proteome</keyword>
<dbReference type="RefSeq" id="WP_188698448.1">
    <property type="nucleotide sequence ID" value="NZ_BMLX01000003.1"/>
</dbReference>
<proteinExistence type="predicted"/>
<gene>
    <name evidence="1" type="ORF">GCM10010970_26220</name>
</gene>
<dbReference type="EMBL" id="BMLX01000003">
    <property type="protein sequence ID" value="GGP22618.1"/>
    <property type="molecule type" value="Genomic_DNA"/>
</dbReference>
<evidence type="ECO:0000313" key="2">
    <source>
        <dbReference type="Proteomes" id="UP000637267"/>
    </source>
</evidence>
<protein>
    <submittedName>
        <fullName evidence="1">Uncharacterized protein</fullName>
    </submittedName>
</protein>
<dbReference type="Proteomes" id="UP000637267">
    <property type="component" value="Unassembled WGS sequence"/>
</dbReference>
<name>A0ABQ2PAZ4_9NEIS</name>
<evidence type="ECO:0000313" key="1">
    <source>
        <dbReference type="EMBL" id="GGP22618.1"/>
    </source>
</evidence>
<comment type="caution">
    <text evidence="1">The sequence shown here is derived from an EMBL/GenBank/DDBJ whole genome shotgun (WGS) entry which is preliminary data.</text>
</comment>
<reference evidence="2" key="1">
    <citation type="journal article" date="2019" name="Int. J. Syst. Evol. Microbiol.">
        <title>The Global Catalogue of Microorganisms (GCM) 10K type strain sequencing project: providing services to taxonomists for standard genome sequencing and annotation.</title>
        <authorList>
            <consortium name="The Broad Institute Genomics Platform"/>
            <consortium name="The Broad Institute Genome Sequencing Center for Infectious Disease"/>
            <person name="Wu L."/>
            <person name="Ma J."/>
        </authorList>
    </citation>
    <scope>NUCLEOTIDE SEQUENCE [LARGE SCALE GENOMIC DNA]</scope>
    <source>
        <strain evidence="2">CGMCC 1.8859</strain>
    </source>
</reference>